<accession>A0AAN7ART2</accession>
<reference evidence="3" key="1">
    <citation type="journal article" date="2023" name="Mol. Phylogenet. Evol.">
        <title>Genome-scale phylogeny and comparative genomics of the fungal order Sordariales.</title>
        <authorList>
            <person name="Hensen N."/>
            <person name="Bonometti L."/>
            <person name="Westerberg I."/>
            <person name="Brannstrom I.O."/>
            <person name="Guillou S."/>
            <person name="Cros-Aarteil S."/>
            <person name="Calhoun S."/>
            <person name="Haridas S."/>
            <person name="Kuo A."/>
            <person name="Mondo S."/>
            <person name="Pangilinan J."/>
            <person name="Riley R."/>
            <person name="LaButti K."/>
            <person name="Andreopoulos B."/>
            <person name="Lipzen A."/>
            <person name="Chen C."/>
            <person name="Yan M."/>
            <person name="Daum C."/>
            <person name="Ng V."/>
            <person name="Clum A."/>
            <person name="Steindorff A."/>
            <person name="Ohm R.A."/>
            <person name="Martin F."/>
            <person name="Silar P."/>
            <person name="Natvig D.O."/>
            <person name="Lalanne C."/>
            <person name="Gautier V."/>
            <person name="Ament-Velasquez S.L."/>
            <person name="Kruys A."/>
            <person name="Hutchinson M.I."/>
            <person name="Powell A.J."/>
            <person name="Barry K."/>
            <person name="Miller A.N."/>
            <person name="Grigoriev I.V."/>
            <person name="Debuchy R."/>
            <person name="Gladieux P."/>
            <person name="Hiltunen Thoren M."/>
            <person name="Johannesson H."/>
        </authorList>
    </citation>
    <scope>NUCLEOTIDE SEQUENCE</scope>
    <source>
        <strain evidence="3">CBS 315.58</strain>
    </source>
</reference>
<gene>
    <name evidence="3" type="ORF">QBC40DRAFT_298169</name>
</gene>
<dbReference type="AlphaFoldDB" id="A0AAN7ART2"/>
<evidence type="ECO:0000313" key="3">
    <source>
        <dbReference type="EMBL" id="KAK4198771.1"/>
    </source>
</evidence>
<protein>
    <submittedName>
        <fullName evidence="3">Uncharacterized protein</fullName>
    </submittedName>
</protein>
<feature type="compositionally biased region" description="Basic and acidic residues" evidence="1">
    <location>
        <begin position="300"/>
        <end position="327"/>
    </location>
</feature>
<evidence type="ECO:0000313" key="4">
    <source>
        <dbReference type="Proteomes" id="UP001303160"/>
    </source>
</evidence>
<name>A0AAN7ART2_9PEZI</name>
<organism evidence="3 4">
    <name type="scientific">Triangularia verruculosa</name>
    <dbReference type="NCBI Taxonomy" id="2587418"/>
    <lineage>
        <taxon>Eukaryota</taxon>
        <taxon>Fungi</taxon>
        <taxon>Dikarya</taxon>
        <taxon>Ascomycota</taxon>
        <taxon>Pezizomycotina</taxon>
        <taxon>Sordariomycetes</taxon>
        <taxon>Sordariomycetidae</taxon>
        <taxon>Sordariales</taxon>
        <taxon>Podosporaceae</taxon>
        <taxon>Triangularia</taxon>
    </lineage>
</organism>
<dbReference type="Proteomes" id="UP001303160">
    <property type="component" value="Unassembled WGS sequence"/>
</dbReference>
<feature type="region of interest" description="Disordered" evidence="1">
    <location>
        <begin position="285"/>
        <end position="357"/>
    </location>
</feature>
<sequence length="444" mass="47945">MSTSNNLSATVLNTQTGTVDGATSNVYTYQTIGPLTTTFTPPPQRDQAYLPLGFGDYNPIAYSADCRGERAECLPDGHVGKWVVYSPGLYCPVGWYTVAIITNDDSSYVAIHEGESTAICCPSFYTVVPAITEESVDPQQVHNFLHCGSTKSVGLHILTSCGFDSNSSLITLTQEPDNVVWSEIFAVRIPSPTDVASSTSRQDSRDMSSNDDIVYHVTLKSTPTSIITAAAVIQLVWRQVDLEYEATHRNETRLPVGGIVGLVIGVLLITLAVLVGLCLYIKKRKQSRRTQDQTPPTEVVESKSLEDTAKHATDPKESNILESKPELDAISTVRLSGPTSKPELPATPMARHGPPVELMHNDSLPVRYELDGDPGNQAASSTPRPNSLDLAVKAQTDRTIFSLEEIASRMVSPLSTLDTSTPLSPPLTVSSSGHEVTSEGARED</sequence>
<evidence type="ECO:0000256" key="1">
    <source>
        <dbReference type="SAM" id="MobiDB-lite"/>
    </source>
</evidence>
<feature type="transmembrane region" description="Helical" evidence="2">
    <location>
        <begin position="259"/>
        <end position="281"/>
    </location>
</feature>
<feature type="compositionally biased region" description="Low complexity" evidence="1">
    <location>
        <begin position="412"/>
        <end position="432"/>
    </location>
</feature>
<keyword evidence="2" id="KW-0812">Transmembrane</keyword>
<proteinExistence type="predicted"/>
<evidence type="ECO:0000256" key="2">
    <source>
        <dbReference type="SAM" id="Phobius"/>
    </source>
</evidence>
<keyword evidence="2" id="KW-1133">Transmembrane helix</keyword>
<comment type="caution">
    <text evidence="3">The sequence shown here is derived from an EMBL/GenBank/DDBJ whole genome shotgun (WGS) entry which is preliminary data.</text>
</comment>
<keyword evidence="2" id="KW-0472">Membrane</keyword>
<keyword evidence="4" id="KW-1185">Reference proteome</keyword>
<reference evidence="3" key="2">
    <citation type="submission" date="2023-05" db="EMBL/GenBank/DDBJ databases">
        <authorList>
            <consortium name="Lawrence Berkeley National Laboratory"/>
            <person name="Steindorff A."/>
            <person name="Hensen N."/>
            <person name="Bonometti L."/>
            <person name="Westerberg I."/>
            <person name="Brannstrom I.O."/>
            <person name="Guillou S."/>
            <person name="Cros-Aarteil S."/>
            <person name="Calhoun S."/>
            <person name="Haridas S."/>
            <person name="Kuo A."/>
            <person name="Mondo S."/>
            <person name="Pangilinan J."/>
            <person name="Riley R."/>
            <person name="Labutti K."/>
            <person name="Andreopoulos B."/>
            <person name="Lipzen A."/>
            <person name="Chen C."/>
            <person name="Yanf M."/>
            <person name="Daum C."/>
            <person name="Ng V."/>
            <person name="Clum A."/>
            <person name="Ohm R."/>
            <person name="Martin F."/>
            <person name="Silar P."/>
            <person name="Natvig D."/>
            <person name="Lalanne C."/>
            <person name="Gautier V."/>
            <person name="Ament-Velasquez S.L."/>
            <person name="Kruys A."/>
            <person name="Hutchinson M.I."/>
            <person name="Powell A.J."/>
            <person name="Barry K."/>
            <person name="Miller A.N."/>
            <person name="Grigoriev I.V."/>
            <person name="Debuchy R."/>
            <person name="Gladieux P."/>
            <person name="Thoren M.H."/>
            <person name="Johannesson H."/>
        </authorList>
    </citation>
    <scope>NUCLEOTIDE SEQUENCE</scope>
    <source>
        <strain evidence="3">CBS 315.58</strain>
    </source>
</reference>
<feature type="region of interest" description="Disordered" evidence="1">
    <location>
        <begin position="410"/>
        <end position="444"/>
    </location>
</feature>
<dbReference type="EMBL" id="MU863941">
    <property type="protein sequence ID" value="KAK4198771.1"/>
    <property type="molecule type" value="Genomic_DNA"/>
</dbReference>